<evidence type="ECO:0000256" key="1">
    <source>
        <dbReference type="SAM" id="MobiDB-lite"/>
    </source>
</evidence>
<sequence length="193" mass="21001">MASLTPGTLSKLLQHSTNNSIHRSPLLQVIGIVPALTGDDPWSNQGFYLKVSDSLHCAYVLMSDDDVDLIFSDKIQLGQFIQVARIDSGSSVPVLRGVKPVAKRRECVGSPVDLGSSEALPFRSNVGFKEGFRKKEGVKRLEFGDARTVGRQSSVENVGVEVTQARRLSLDSMRKGWEKSSKGAFKAKHSASV</sequence>
<accession>A0A7J7MJX5</accession>
<organism evidence="3 4">
    <name type="scientific">Kingdonia uniflora</name>
    <dbReference type="NCBI Taxonomy" id="39325"/>
    <lineage>
        <taxon>Eukaryota</taxon>
        <taxon>Viridiplantae</taxon>
        <taxon>Streptophyta</taxon>
        <taxon>Embryophyta</taxon>
        <taxon>Tracheophyta</taxon>
        <taxon>Spermatophyta</taxon>
        <taxon>Magnoliopsida</taxon>
        <taxon>Ranunculales</taxon>
        <taxon>Circaeasteraceae</taxon>
        <taxon>Kingdonia</taxon>
    </lineage>
</organism>
<dbReference type="Pfam" id="PF06075">
    <property type="entry name" value="DUF936"/>
    <property type="match status" value="1"/>
</dbReference>
<name>A0A7J7MJX5_9MAGN</name>
<reference evidence="3 4" key="1">
    <citation type="journal article" date="2020" name="IScience">
        <title>Genome Sequencing of the Endangered Kingdonia uniflora (Circaeasteraceae, Ranunculales) Reveals Potential Mechanisms of Evolutionary Specialization.</title>
        <authorList>
            <person name="Sun Y."/>
            <person name="Deng T."/>
            <person name="Zhang A."/>
            <person name="Moore M.J."/>
            <person name="Landis J.B."/>
            <person name="Lin N."/>
            <person name="Zhang H."/>
            <person name="Zhang X."/>
            <person name="Huang J."/>
            <person name="Zhang X."/>
            <person name="Sun H."/>
            <person name="Wang H."/>
        </authorList>
    </citation>
    <scope>NUCLEOTIDE SEQUENCE [LARGE SCALE GENOMIC DNA]</scope>
    <source>
        <strain evidence="3">TB1705</strain>
        <tissue evidence="3">Leaf</tissue>
    </source>
</reference>
<proteinExistence type="predicted"/>
<evidence type="ECO:0000313" key="4">
    <source>
        <dbReference type="Proteomes" id="UP000541444"/>
    </source>
</evidence>
<evidence type="ECO:0000313" key="3">
    <source>
        <dbReference type="EMBL" id="KAF6155215.1"/>
    </source>
</evidence>
<dbReference type="PANTHER" id="PTHR31928:SF7">
    <property type="entry name" value="FACTOR 1-DELTA, PUTATIVE (DUF936)-RELATED"/>
    <property type="match status" value="1"/>
</dbReference>
<feature type="domain" description="DUF936" evidence="2">
    <location>
        <begin position="4"/>
        <end position="114"/>
    </location>
</feature>
<dbReference type="AlphaFoldDB" id="A0A7J7MJX5"/>
<dbReference type="InterPro" id="IPR010341">
    <property type="entry name" value="DUF936_pln"/>
</dbReference>
<dbReference type="InterPro" id="IPR012340">
    <property type="entry name" value="NA-bd_OB-fold"/>
</dbReference>
<dbReference type="InterPro" id="IPR048297">
    <property type="entry name" value="DUF936_dom_pln"/>
</dbReference>
<dbReference type="Proteomes" id="UP000541444">
    <property type="component" value="Unassembled WGS sequence"/>
</dbReference>
<gene>
    <name evidence="3" type="ORF">GIB67_019741</name>
</gene>
<dbReference type="EMBL" id="JACGCM010001428">
    <property type="protein sequence ID" value="KAF6155215.1"/>
    <property type="molecule type" value="Genomic_DNA"/>
</dbReference>
<comment type="caution">
    <text evidence="3">The sequence shown here is derived from an EMBL/GenBank/DDBJ whole genome shotgun (WGS) entry which is preliminary data.</text>
</comment>
<evidence type="ECO:0000259" key="2">
    <source>
        <dbReference type="Pfam" id="PF06075"/>
    </source>
</evidence>
<feature type="region of interest" description="Disordered" evidence="1">
    <location>
        <begin position="173"/>
        <end position="193"/>
    </location>
</feature>
<dbReference type="OrthoDB" id="1888344at2759"/>
<protein>
    <recommendedName>
        <fullName evidence="2">DUF936 domain-containing protein</fullName>
    </recommendedName>
</protein>
<dbReference type="Gene3D" id="2.40.50.140">
    <property type="entry name" value="Nucleic acid-binding proteins"/>
    <property type="match status" value="1"/>
</dbReference>
<dbReference type="PANTHER" id="PTHR31928">
    <property type="entry name" value="EXPRESSED PROTEIN"/>
    <property type="match status" value="1"/>
</dbReference>
<keyword evidence="4" id="KW-1185">Reference proteome</keyword>